<dbReference type="PANTHER" id="PTHR10491:SF4">
    <property type="entry name" value="METHIONINE ADENOSYLTRANSFERASE 2 SUBUNIT BETA"/>
    <property type="match status" value="1"/>
</dbReference>
<dbReference type="InterPro" id="IPR036291">
    <property type="entry name" value="NAD(P)-bd_dom_sf"/>
</dbReference>
<keyword evidence="2" id="KW-0560">Oxidoreductase</keyword>
<dbReference type="GO" id="GO:0005829">
    <property type="term" value="C:cytosol"/>
    <property type="evidence" value="ECO:0007669"/>
    <property type="project" value="TreeGrafter"/>
</dbReference>
<dbReference type="GO" id="GO:0019305">
    <property type="term" value="P:dTDP-rhamnose biosynthetic process"/>
    <property type="evidence" value="ECO:0007669"/>
    <property type="project" value="UniProtKB-UniPathway"/>
</dbReference>
<evidence type="ECO:0000313" key="5">
    <source>
        <dbReference type="Proteomes" id="UP000248544"/>
    </source>
</evidence>
<keyword evidence="2" id="KW-0521">NADP</keyword>
<protein>
    <recommendedName>
        <fullName evidence="2">dTDP-4-dehydrorhamnose reductase</fullName>
        <ecNumber evidence="2">1.1.1.133</ecNumber>
    </recommendedName>
</protein>
<dbReference type="RefSeq" id="WP_111168931.1">
    <property type="nucleotide sequence ID" value="NZ_POUA01000154.1"/>
</dbReference>
<dbReference type="Gene3D" id="3.40.50.720">
    <property type="entry name" value="NAD(P)-binding Rossmann-like Domain"/>
    <property type="match status" value="1"/>
</dbReference>
<sequence>MRWLVTGGQGMLGTDVVAALRRGPVPETVAAPGHAELDVRDPHAVAAAMEEHKPDVVVNCAGWTAVDAAEEHEAEATVVNGAAVESLAAVCAGYGARLVQISTDYVFDGTARVPYAEDHPVNPVNAYGRGKLAGETAALAYGHLVVRTAWLYGPRGRNFVRTMIRLAAERDTIAVVDDQTGQPTWTGDLAAQVLRLARTEAPSGVYHGTNGGRTTWHGFAREIFAALGADPGRVTPVPTARYPLPARRPAYSVLGHEGWARAGLSPMRDWRTAFRDAWPSMLGKVQ</sequence>
<dbReference type="NCBIfam" id="TIGR01214">
    <property type="entry name" value="rmlD"/>
    <property type="match status" value="1"/>
</dbReference>
<evidence type="ECO:0000256" key="2">
    <source>
        <dbReference type="RuleBase" id="RU364082"/>
    </source>
</evidence>
<dbReference type="GO" id="GO:0008831">
    <property type="term" value="F:dTDP-4-dehydrorhamnose reductase activity"/>
    <property type="evidence" value="ECO:0007669"/>
    <property type="project" value="UniProtKB-EC"/>
</dbReference>
<keyword evidence="5" id="KW-1185">Reference proteome</keyword>
<comment type="function">
    <text evidence="2">Catalyzes the reduction of dTDP-6-deoxy-L-lyxo-4-hexulose to yield dTDP-L-rhamnose.</text>
</comment>
<dbReference type="CDD" id="cd05254">
    <property type="entry name" value="dTDP_HR_like_SDR_e"/>
    <property type="match status" value="1"/>
</dbReference>
<accession>A0A2W2G2W2</accession>
<name>A0A2W2G2W2_9ACTN</name>
<dbReference type="Gene3D" id="3.90.25.10">
    <property type="entry name" value="UDP-galactose 4-epimerase, domain 1"/>
    <property type="match status" value="1"/>
</dbReference>
<dbReference type="SUPFAM" id="SSF51735">
    <property type="entry name" value="NAD(P)-binding Rossmann-fold domains"/>
    <property type="match status" value="1"/>
</dbReference>
<dbReference type="InterPro" id="IPR029903">
    <property type="entry name" value="RmlD-like-bd"/>
</dbReference>
<comment type="similarity">
    <text evidence="1 2">Belongs to the dTDP-4-dehydrorhamnose reductase family.</text>
</comment>
<evidence type="ECO:0000259" key="3">
    <source>
        <dbReference type="Pfam" id="PF04321"/>
    </source>
</evidence>
<evidence type="ECO:0000313" key="4">
    <source>
        <dbReference type="EMBL" id="PZG42441.1"/>
    </source>
</evidence>
<comment type="caution">
    <text evidence="4">The sequence shown here is derived from an EMBL/GenBank/DDBJ whole genome shotgun (WGS) entry which is preliminary data.</text>
</comment>
<evidence type="ECO:0000256" key="1">
    <source>
        <dbReference type="ARBA" id="ARBA00010944"/>
    </source>
</evidence>
<dbReference type="EMBL" id="POUA01000154">
    <property type="protein sequence ID" value="PZG42441.1"/>
    <property type="molecule type" value="Genomic_DNA"/>
</dbReference>
<dbReference type="EC" id="1.1.1.133" evidence="2"/>
<dbReference type="PANTHER" id="PTHR10491">
    <property type="entry name" value="DTDP-4-DEHYDRORHAMNOSE REDUCTASE"/>
    <property type="match status" value="1"/>
</dbReference>
<feature type="domain" description="RmlD-like substrate binding" evidence="3">
    <location>
        <begin position="1"/>
        <end position="277"/>
    </location>
</feature>
<comment type="pathway">
    <text evidence="2">Carbohydrate biosynthesis; dTDP-L-rhamnose biosynthesis.</text>
</comment>
<dbReference type="Pfam" id="PF04321">
    <property type="entry name" value="RmlD_sub_bind"/>
    <property type="match status" value="1"/>
</dbReference>
<proteinExistence type="inferred from homology"/>
<organism evidence="4 5">
    <name type="scientific">Spongiactinospora gelatinilytica</name>
    <dbReference type="NCBI Taxonomy" id="2666298"/>
    <lineage>
        <taxon>Bacteria</taxon>
        <taxon>Bacillati</taxon>
        <taxon>Actinomycetota</taxon>
        <taxon>Actinomycetes</taxon>
        <taxon>Streptosporangiales</taxon>
        <taxon>Streptosporangiaceae</taxon>
        <taxon>Spongiactinospora</taxon>
    </lineage>
</organism>
<dbReference type="InterPro" id="IPR005913">
    <property type="entry name" value="dTDP_dehydrorham_reduct"/>
</dbReference>
<dbReference type="AlphaFoldDB" id="A0A2W2G2W2"/>
<dbReference type="UniPathway" id="UPA00124"/>
<reference evidence="4 5" key="1">
    <citation type="submission" date="2018-01" db="EMBL/GenBank/DDBJ databases">
        <title>Draft genome sequence of Sphaerisporangium sp. 7K107.</title>
        <authorList>
            <person name="Sahin N."/>
            <person name="Saygin H."/>
            <person name="Ay H."/>
        </authorList>
    </citation>
    <scope>NUCLEOTIDE SEQUENCE [LARGE SCALE GENOMIC DNA]</scope>
    <source>
        <strain evidence="4 5">7K107</strain>
    </source>
</reference>
<dbReference type="Proteomes" id="UP000248544">
    <property type="component" value="Unassembled WGS sequence"/>
</dbReference>
<gene>
    <name evidence="4" type="primary">rfbD</name>
    <name evidence="4" type="ORF">C1I98_19840</name>
</gene>